<dbReference type="FunFam" id="1.10.1200.10:FF:000005">
    <property type="entry name" value="Nonribosomal peptide synthetase 1"/>
    <property type="match status" value="2"/>
</dbReference>
<dbReference type="CDD" id="cd05930">
    <property type="entry name" value="A_NRPS"/>
    <property type="match status" value="2"/>
</dbReference>
<dbReference type="NCBIfam" id="TIGR01733">
    <property type="entry name" value="AA-adenyl-dom"/>
    <property type="match status" value="2"/>
</dbReference>
<feature type="domain" description="Carrier" evidence="7">
    <location>
        <begin position="622"/>
        <end position="699"/>
    </location>
</feature>
<dbReference type="Pfam" id="PF00668">
    <property type="entry name" value="Condensation"/>
    <property type="match status" value="2"/>
</dbReference>
<dbReference type="SUPFAM" id="SSF47336">
    <property type="entry name" value="ACP-like"/>
    <property type="match status" value="3"/>
</dbReference>
<keyword evidence="3" id="KW-0596">Phosphopantetheine</keyword>
<dbReference type="CDD" id="cd05931">
    <property type="entry name" value="FAAL"/>
    <property type="match status" value="1"/>
</dbReference>
<dbReference type="FunFam" id="3.30.300.30:FF:000010">
    <property type="entry name" value="Enterobactin synthetase component F"/>
    <property type="match status" value="1"/>
</dbReference>
<dbReference type="FunFam" id="2.30.38.10:FF:000001">
    <property type="entry name" value="Non-ribosomal peptide synthetase PvdI"/>
    <property type="match status" value="1"/>
</dbReference>
<dbReference type="PANTHER" id="PTHR45527:SF1">
    <property type="entry name" value="FATTY ACID SYNTHASE"/>
    <property type="match status" value="1"/>
</dbReference>
<dbReference type="PANTHER" id="PTHR45527">
    <property type="entry name" value="NONRIBOSOMAL PEPTIDE SYNTHETASE"/>
    <property type="match status" value="1"/>
</dbReference>
<dbReference type="GO" id="GO:0005737">
    <property type="term" value="C:cytoplasm"/>
    <property type="evidence" value="ECO:0007669"/>
    <property type="project" value="TreeGrafter"/>
</dbReference>
<dbReference type="InterPro" id="IPR001242">
    <property type="entry name" value="Condensation_dom"/>
</dbReference>
<dbReference type="NCBIfam" id="NF003417">
    <property type="entry name" value="PRK04813.1"/>
    <property type="match status" value="3"/>
</dbReference>
<dbReference type="GO" id="GO:0071766">
    <property type="term" value="P:Actinobacterium-type cell wall biogenesis"/>
    <property type="evidence" value="ECO:0007669"/>
    <property type="project" value="UniProtKB-ARBA"/>
</dbReference>
<evidence type="ECO:0000256" key="2">
    <source>
        <dbReference type="ARBA" id="ARBA00006432"/>
    </source>
</evidence>
<dbReference type="Pfam" id="PF13193">
    <property type="entry name" value="AMP-binding_C"/>
    <property type="match status" value="2"/>
</dbReference>
<evidence type="ECO:0000313" key="9">
    <source>
        <dbReference type="Proteomes" id="UP000309061"/>
    </source>
</evidence>
<evidence type="ECO:0000256" key="5">
    <source>
        <dbReference type="ARBA" id="ARBA00022832"/>
    </source>
</evidence>
<dbReference type="FunFam" id="3.40.50.12780:FF:000013">
    <property type="entry name" value="Long-chain-fatty-acid--AMP ligase FadD32"/>
    <property type="match status" value="1"/>
</dbReference>
<dbReference type="PROSITE" id="PS00012">
    <property type="entry name" value="PHOSPHOPANTETHEINE"/>
    <property type="match status" value="2"/>
</dbReference>
<name>A0A6B8KJD7_9HYPH</name>
<dbReference type="GO" id="GO:0043041">
    <property type="term" value="P:amino acid activation for nonribosomal peptide biosynthetic process"/>
    <property type="evidence" value="ECO:0007669"/>
    <property type="project" value="TreeGrafter"/>
</dbReference>
<keyword evidence="6" id="KW-0443">Lipid metabolism</keyword>
<dbReference type="InterPro" id="IPR010071">
    <property type="entry name" value="AA_adenyl_dom"/>
</dbReference>
<dbReference type="GO" id="GO:0031177">
    <property type="term" value="F:phosphopantetheine binding"/>
    <property type="evidence" value="ECO:0007669"/>
    <property type="project" value="InterPro"/>
</dbReference>
<dbReference type="GO" id="GO:0008610">
    <property type="term" value="P:lipid biosynthetic process"/>
    <property type="evidence" value="ECO:0007669"/>
    <property type="project" value="InterPro"/>
</dbReference>
<dbReference type="InterPro" id="IPR020845">
    <property type="entry name" value="AMP-binding_CS"/>
</dbReference>
<evidence type="ECO:0000256" key="4">
    <source>
        <dbReference type="ARBA" id="ARBA00022553"/>
    </source>
</evidence>
<feature type="domain" description="Carrier" evidence="7">
    <location>
        <begin position="1698"/>
        <end position="1772"/>
    </location>
</feature>
<dbReference type="SUPFAM" id="SSF56801">
    <property type="entry name" value="Acetyl-CoA synthetase-like"/>
    <property type="match status" value="3"/>
</dbReference>
<dbReference type="InterPro" id="IPR042099">
    <property type="entry name" value="ANL_N_sf"/>
</dbReference>
<dbReference type="SMART" id="SM00823">
    <property type="entry name" value="PKS_PP"/>
    <property type="match status" value="3"/>
</dbReference>
<dbReference type="GO" id="GO:0006631">
    <property type="term" value="P:fatty acid metabolic process"/>
    <property type="evidence" value="ECO:0007669"/>
    <property type="project" value="UniProtKB-KW"/>
</dbReference>
<keyword evidence="5" id="KW-0276">Fatty acid metabolism</keyword>
<dbReference type="KEGG" id="mhey:H2LOC_013815"/>
<dbReference type="InterPro" id="IPR023213">
    <property type="entry name" value="CAT-like_dom_sf"/>
</dbReference>
<dbReference type="Gene3D" id="3.30.559.30">
    <property type="entry name" value="Nonribosomal peptide synthetase, condensation domain"/>
    <property type="match status" value="2"/>
</dbReference>
<proteinExistence type="inferred from homology"/>
<dbReference type="OrthoDB" id="9803968at2"/>
<evidence type="ECO:0000259" key="7">
    <source>
        <dbReference type="PROSITE" id="PS50075"/>
    </source>
</evidence>
<dbReference type="GO" id="GO:0003824">
    <property type="term" value="F:catalytic activity"/>
    <property type="evidence" value="ECO:0007669"/>
    <property type="project" value="InterPro"/>
</dbReference>
<feature type="domain" description="Carrier" evidence="7">
    <location>
        <begin position="2772"/>
        <end position="2847"/>
    </location>
</feature>
<comment type="cofactor">
    <cofactor evidence="1">
        <name>pantetheine 4'-phosphate</name>
        <dbReference type="ChEBI" id="CHEBI:47942"/>
    </cofactor>
</comment>
<dbReference type="InterPro" id="IPR000873">
    <property type="entry name" value="AMP-dep_synth/lig_dom"/>
</dbReference>
<reference evidence="8 9" key="1">
    <citation type="submission" date="2019-11" db="EMBL/GenBank/DDBJ databases">
        <title>The genome sequence of Methylocystis heyeri.</title>
        <authorList>
            <person name="Oshkin I.Y."/>
            <person name="Miroshnikov K."/>
            <person name="Dedysh S.N."/>
        </authorList>
    </citation>
    <scope>NUCLEOTIDE SEQUENCE [LARGE SCALE GENOMIC DNA]</scope>
    <source>
        <strain evidence="8 9">H2</strain>
    </source>
</reference>
<evidence type="ECO:0000256" key="6">
    <source>
        <dbReference type="ARBA" id="ARBA00023098"/>
    </source>
</evidence>
<organism evidence="8 9">
    <name type="scientific">Methylocystis heyeri</name>
    <dbReference type="NCBI Taxonomy" id="391905"/>
    <lineage>
        <taxon>Bacteria</taxon>
        <taxon>Pseudomonadati</taxon>
        <taxon>Pseudomonadota</taxon>
        <taxon>Alphaproteobacteria</taxon>
        <taxon>Hyphomicrobiales</taxon>
        <taxon>Methylocystaceae</taxon>
        <taxon>Methylocystis</taxon>
    </lineage>
</organism>
<dbReference type="InterPro" id="IPR045851">
    <property type="entry name" value="AMP-bd_C_sf"/>
</dbReference>
<comment type="similarity">
    <text evidence="2">Belongs to the ATP-dependent AMP-binding enzyme family.</text>
</comment>
<dbReference type="Gene3D" id="1.10.1200.10">
    <property type="entry name" value="ACP-like"/>
    <property type="match status" value="3"/>
</dbReference>
<gene>
    <name evidence="8" type="ORF">H2LOC_013815</name>
</gene>
<evidence type="ECO:0000256" key="1">
    <source>
        <dbReference type="ARBA" id="ARBA00001957"/>
    </source>
</evidence>
<dbReference type="InterPro" id="IPR020806">
    <property type="entry name" value="PKS_PP-bd"/>
</dbReference>
<dbReference type="FunFam" id="3.40.50.980:FF:000001">
    <property type="entry name" value="Non-ribosomal peptide synthetase"/>
    <property type="match status" value="2"/>
</dbReference>
<keyword evidence="9" id="KW-1185">Reference proteome</keyword>
<dbReference type="Gene3D" id="3.30.300.30">
    <property type="match status" value="3"/>
</dbReference>
<accession>A0A6B8KJD7</accession>
<protein>
    <submittedName>
        <fullName evidence="8">Amino acid adenylation domain-containing protein</fullName>
    </submittedName>
</protein>
<dbReference type="SUPFAM" id="SSF52777">
    <property type="entry name" value="CoA-dependent acyltransferases"/>
    <property type="match status" value="4"/>
</dbReference>
<dbReference type="CDD" id="cd19543">
    <property type="entry name" value="DCL_NRPS"/>
    <property type="match status" value="1"/>
</dbReference>
<dbReference type="Pfam" id="PF00501">
    <property type="entry name" value="AMP-binding"/>
    <property type="match status" value="3"/>
</dbReference>
<dbReference type="GO" id="GO:0044550">
    <property type="term" value="P:secondary metabolite biosynthetic process"/>
    <property type="evidence" value="ECO:0007669"/>
    <property type="project" value="TreeGrafter"/>
</dbReference>
<evidence type="ECO:0000256" key="3">
    <source>
        <dbReference type="ARBA" id="ARBA00022450"/>
    </source>
</evidence>
<dbReference type="Proteomes" id="UP000309061">
    <property type="component" value="Chromosome"/>
</dbReference>
<dbReference type="InterPro" id="IPR009081">
    <property type="entry name" value="PP-bd_ACP"/>
</dbReference>
<dbReference type="PROSITE" id="PS00455">
    <property type="entry name" value="AMP_BINDING"/>
    <property type="match status" value="3"/>
</dbReference>
<dbReference type="InterPro" id="IPR036736">
    <property type="entry name" value="ACP-like_sf"/>
</dbReference>
<sequence>MNAEMSNFATLDVEDEMALRNPVDLASLLRLRAALQAEDTAFVFLARGERETARLTFASLDRRARAIAARLQKSRATAPGARVMLLYPAGLDYIEAFFGCLYAGVIAAPAYPPAGHHRQRLHAIMDDAEPAAILTIAELRDRFGADPGCRFDANALPWLATDAVDSAEADDWTPYEATPDCIAFLQYTSGSTGDPRGVMVSHGNLVANQQVIRDSFHHTRRSNLVGWLPLHHDMGLIGNVLQPLFVGAAAHLMSPLAFLEKPARWLQAIAACGAHTSGGPNFAYDLCVRKVTREQKRDLDLSCWKVAFSGAEPVRAATLDRFAEAFAECGFRREAFLPCFGLAEGTLVVTAPVRGEAPAVRHVEREALERNRILPAEGRDAAALVGCGRPWRGHRLRIVDPDSRRPSRDGEVGEIWCAGPSVAAGYWRRPEETANVFSARIVGEDADEYLRTGDLGFIDDDELYVTGRLKDLIIVAGRNYYPQDFERVLDDSIDAVRPGCSGAFSVTIDERESVVIVAELERQAAQTLESAGANALLAQIRDSLAAECEIAPHEIVLVRAGAIPRTSSGKIRRAQCRREYLEGRWPVLARSGAAAPTERPSARASGAQAMLQQALTLLAPPQRMQLTTGFLISQAARLLGIAESELGPGSRLTSLGLDSLRALELKHALDAALCVETPLSPLLTDGTIVEIAEAATQAPPCATAAESAAAGAEGFPLSLAQRAIWTTHRLEPHSNAYNLHLAFDIRGPLDAKAFAHAFDLMVERHAALRMTCHEGASGPVQRPHASRQSGFAIIDARGWSDDALQAEMGDRAARGFDIEQGPLLKVALYRRSEASATALLCAHHIVADLWSLIVFLKEFEAAYRAARAGEPSQFPSPQADYYDFVSRQKRYLASDAASRDWDYWRDRLTAEPPMLALPYDRRRPASPGAAGGAVALRLDSDCATRLREFGREQGATLFVVLLAIYKTLLRRYTNQDEIVVGTAASGRGQGRFSSLVGNLVNPLALRTRLRGDAPFVDYLQDVRRCVAEALDHQDFPFSTLVERLRPDRCEGQWPIFQTFFVLQQAQETELAQFAELALGEGTAPFAFADLTINGVAIDRRVERFDLKLMAAISSDGGLVLSFQYRRELFFEETIARLAEDFRVLLERIVASPQTPIGALFRCLPGERLSILRGTQRSLSDAVFIPSSLSRVAGGSPRDAAIVGPDASLTYAELEDRTNRMAHYFRRRGVERGEPIGICATRSIDTIVAIVAALKAGVAYVSIEPDHPPARVAAMLRLASARFLCGSREWLAEAAVAGAQPIVLEDIAADLDAEPSWPPRVEIGAADLAYVIFTSGSTGEPKGVAVTHGGLANYTASIVDRLDEPGLRFALVSTLAADLGHTALFPCLALGGSLHLLDDDEATDPLLFAAYLERHRIDVLKITPSHFAALTDADARLSALPRKALIFGGEALPLALVKRVFSRAVRGYGALRLFNHYGPTETTVGALMTPLSLNDCTVEEWESAPIGRPLENKRAILLGPDLTPTPRGVGGEICLGGAGLAQGYVGRPDLTAERFLPDPYGPPGARLYRTGDLGILTDDGAMRFLGRIDSQLKIRGFRVEPEEAEARLKAHAGVAGAAVTPIEAGKGRVALAAFIVGKIGAAPSRQALHAFLRQTLPDYLAPSTYVFVDALPMTPNGKIDRKRLPAPDRTAHAGETYRAPRNDVEARLAAIYAALLGVETVGIDDGFFALGGDSILSIQAASRAIANGLRLSPQQIFRHQTIAELAAAIAAADEAPQRDVDASGNDAPLVMQPAGSEVFECVYPATTLQEGLLFHTLSRPNSGVYVMQHRYWIEGDVDVGTFRAAWQALVDAHPIFRTSFAWENVPKCLQLVHERVDLPFDFLDLRGDSAAAQEERLDDLLAKERRNGFDPAKAPLLHIRLVRFAERRYLLIRSHHHILFDAWCTSLILKGLQQNYRALAAGAAPAGPSRPNFADYIGWLGRQDLQAAEFFWRRNLEGFCEPTPLIGAAPAGAEESDEEEVEDLVVHLSATDTARLKEAAARLRVTPNTFAQTALALLLAYYANQEEVVFGVTVSGRPPELAGVETMLGLFINCLPLRVAIDMSERLPALLQRVLAQNYAIRDYEYASLTEVQKWSDVPRGVDLFQCLLTFENAPIDWSLLEDGGDWRFTESWHRTHTNYPLTFVVIPGPRLHVQLTYSRARYDRATAERLLAHYRLLLERMTADPQARVCDIAPPGEDEQRLLIEDWNQTDHDYAEPRDLLGRFERQVLLTPDAVAVACGDATTDYAELNARANDIAQALIEAGVGPDHIVALFDGRGTDFLAAMLGVFKAGAGYLPLDPAHPDARIRQVLSESKPGVMLCGAQFLERAQTVVAEPFRLDLRLLEIRPLASHGAGRRNPARRHASQNVAVVIFTSGSTGKPKGATIEHRGMFNNLITKVPALALTSKDVIAQTASQCFDISIWQFLTALTLGGRVQVIPDEISQDPRRLLDEISRRGVTILEAVPSMIQALLDASESRSGLEGLRWLLPCGEAFTPELCRRFMERYPEVRLLNAYGPAECSDDVSYHPVLEAPSGNELSVPIGRPVDNARLYILNRWFMPAPIGAPGEICVAGVQVGRGYLHRPDLTAAAFLPDPFGAPASRLYRTGDLGRWRADGVLEFLGRVDHQVKIRGFRIEPGEIEACLLLHPKVKQACVMARPVSKGVNRLVAYVVGGAFAPMELREHVLARLPHHMVPSAFILLEAMPLTPNGKIDRARLPADDADSAPLDAYVAPRNDTEEALCRIWTEILGATRVGVEDNFFELGGHSLSAIQVRSRIQAAFGVELPLRGIFDAPTISLLAPRIEAALIAELEALDEAEAAALRAQILGASAQPEQDFAAKASSD</sequence>
<evidence type="ECO:0000313" key="8">
    <source>
        <dbReference type="EMBL" id="QGM46683.1"/>
    </source>
</evidence>
<dbReference type="Pfam" id="PF00550">
    <property type="entry name" value="PP-binding"/>
    <property type="match status" value="3"/>
</dbReference>
<dbReference type="InterPro" id="IPR040097">
    <property type="entry name" value="FAAL/FAAC"/>
</dbReference>
<dbReference type="InterPro" id="IPR006162">
    <property type="entry name" value="Ppantetheine_attach_site"/>
</dbReference>
<dbReference type="InterPro" id="IPR025110">
    <property type="entry name" value="AMP-bd_C"/>
</dbReference>
<dbReference type="Gene3D" id="3.40.50.12780">
    <property type="entry name" value="N-terminal domain of ligase-like"/>
    <property type="match status" value="1"/>
</dbReference>
<dbReference type="EMBL" id="CP046052">
    <property type="protein sequence ID" value="QGM46683.1"/>
    <property type="molecule type" value="Genomic_DNA"/>
</dbReference>
<dbReference type="Gene3D" id="3.40.50.980">
    <property type="match status" value="4"/>
</dbReference>
<dbReference type="Gene3D" id="3.30.559.10">
    <property type="entry name" value="Chloramphenicol acetyltransferase-like domain"/>
    <property type="match status" value="2"/>
</dbReference>
<dbReference type="Gene3D" id="2.30.38.10">
    <property type="entry name" value="Luciferase, Domain 3"/>
    <property type="match status" value="2"/>
</dbReference>
<dbReference type="CDD" id="cd19531">
    <property type="entry name" value="LCL_NRPS-like"/>
    <property type="match status" value="1"/>
</dbReference>
<dbReference type="PROSITE" id="PS50075">
    <property type="entry name" value="CARRIER"/>
    <property type="match status" value="3"/>
</dbReference>
<keyword evidence="4" id="KW-0597">Phosphoprotein</keyword>